<organism evidence="2 3">
    <name type="scientific">Pectobacterium punjabense</name>
    <dbReference type="NCBI Taxonomy" id="2108399"/>
    <lineage>
        <taxon>Bacteria</taxon>
        <taxon>Pseudomonadati</taxon>
        <taxon>Pseudomonadota</taxon>
        <taxon>Gammaproteobacteria</taxon>
        <taxon>Enterobacterales</taxon>
        <taxon>Pectobacteriaceae</taxon>
        <taxon>Pectobacterium</taxon>
    </lineage>
</organism>
<evidence type="ECO:0000313" key="3">
    <source>
        <dbReference type="Proteomes" id="UP000502681"/>
    </source>
</evidence>
<keyword evidence="3" id="KW-1185">Reference proteome</keyword>
<proteinExistence type="predicted"/>
<reference evidence="2 3" key="1">
    <citation type="submission" date="2019-04" db="EMBL/GenBank/DDBJ databases">
        <title>Whole Genome Sequencing of Pectobacterium punjabense SS95.</title>
        <authorList>
            <person name="Sarfraz S."/>
            <person name="Oulghazi S."/>
            <person name="Roques C."/>
            <person name="Vandecasteele C."/>
            <person name="Faure D."/>
        </authorList>
    </citation>
    <scope>NUCLEOTIDE SEQUENCE [LARGE SCALE GENOMIC DNA]</scope>
    <source>
        <strain evidence="2 3">SS95</strain>
    </source>
</reference>
<sequence length="95" mass="10502">MSENSRRISHHLRMICCDSNEFGKTHLNSTINEAVASGEVSSAILFGLFLMVQPDVRRFGLTAILALYDLRNLIAVDLFLIALLIGIAKQPGIFI</sequence>
<dbReference type="EMBL" id="CP038498">
    <property type="protein sequence ID" value="QJA19358.1"/>
    <property type="molecule type" value="Genomic_DNA"/>
</dbReference>
<keyword evidence="1" id="KW-1133">Transmembrane helix</keyword>
<dbReference type="Proteomes" id="UP000502681">
    <property type="component" value="Chromosome"/>
</dbReference>
<keyword evidence="1" id="KW-0472">Membrane</keyword>
<evidence type="ECO:0000313" key="2">
    <source>
        <dbReference type="EMBL" id="QJA19358.1"/>
    </source>
</evidence>
<protein>
    <submittedName>
        <fullName evidence="2">Uncharacterized protein</fullName>
    </submittedName>
</protein>
<evidence type="ECO:0000256" key="1">
    <source>
        <dbReference type="SAM" id="Phobius"/>
    </source>
</evidence>
<keyword evidence="1" id="KW-0812">Transmembrane</keyword>
<name>A0ABX6KZ30_9GAMM</name>
<feature type="transmembrane region" description="Helical" evidence="1">
    <location>
        <begin position="72"/>
        <end position="88"/>
    </location>
</feature>
<accession>A0ABX6KZ30</accession>
<gene>
    <name evidence="2" type="ORF">E2566_05170</name>
</gene>